<organism evidence="2 3">
    <name type="scientific">Turnera subulata</name>
    <dbReference type="NCBI Taxonomy" id="218843"/>
    <lineage>
        <taxon>Eukaryota</taxon>
        <taxon>Viridiplantae</taxon>
        <taxon>Streptophyta</taxon>
        <taxon>Embryophyta</taxon>
        <taxon>Tracheophyta</taxon>
        <taxon>Spermatophyta</taxon>
        <taxon>Magnoliopsida</taxon>
        <taxon>eudicotyledons</taxon>
        <taxon>Gunneridae</taxon>
        <taxon>Pentapetalae</taxon>
        <taxon>rosids</taxon>
        <taxon>fabids</taxon>
        <taxon>Malpighiales</taxon>
        <taxon>Passifloraceae</taxon>
        <taxon>Turnera</taxon>
    </lineage>
</organism>
<sequence length="413" mass="47055">MAITPAKLPSSDSEEDIISKLPDEILASIISLLSMKDATKTSVLSSRWRNLWTATRRLEFDDKMLVTKDEYSRICRKSKEELGFGKVVVVVGDEIGLLLELDRRIAETKQHRFISRVNHILNSHEGSPIQEFKLCCSSEVHFLHQSHIDSWIKFALEKRVEKLFLNLLGTRYTLTPSLLCSYNLGSIKDLSLTSLDLTSEVMEYILSNCPSLEVLNVKSSLTLVRLQVSGPLLKQCLITDCSNLQSVEISAPNLVKFEFCRFLSRLEILTLDLRAQSIRNFTGFPKLRNLKKVELKLKGCGVSNLRHCAILLDMIPLLQIFIVEISGLEVLEVDRDVRELEGKPHQCLRLLQMRDFVGCTIDFELALCLLKRAVLLEKFVIYASQDEKKRTSAATRRKQLQKYLPPGAEFLML</sequence>
<dbReference type="InterPro" id="IPR001810">
    <property type="entry name" value="F-box_dom"/>
</dbReference>
<dbReference type="SUPFAM" id="SSF81383">
    <property type="entry name" value="F-box domain"/>
    <property type="match status" value="1"/>
</dbReference>
<dbReference type="PANTHER" id="PTHR34145:SF68">
    <property type="entry name" value="FBD DOMAIN-CONTAINING PROTEIN"/>
    <property type="match status" value="1"/>
</dbReference>
<dbReference type="InterPro" id="IPR055357">
    <property type="entry name" value="LRR_At1g61320_AtMIF1"/>
</dbReference>
<dbReference type="SUPFAM" id="SSF52058">
    <property type="entry name" value="L domain-like"/>
    <property type="match status" value="1"/>
</dbReference>
<dbReference type="EMBL" id="JAKUCV010005172">
    <property type="protein sequence ID" value="KAJ4832224.1"/>
    <property type="molecule type" value="Genomic_DNA"/>
</dbReference>
<reference evidence="2" key="1">
    <citation type="submission" date="2022-02" db="EMBL/GenBank/DDBJ databases">
        <authorList>
            <person name="Henning P.M."/>
            <person name="McCubbin A.G."/>
            <person name="Shore J.S."/>
        </authorList>
    </citation>
    <scope>NUCLEOTIDE SEQUENCE</scope>
    <source>
        <strain evidence="2">F60SS</strain>
        <tissue evidence="2">Leaves</tissue>
    </source>
</reference>
<protein>
    <recommendedName>
        <fullName evidence="1">F-box domain-containing protein</fullName>
    </recommendedName>
</protein>
<reference evidence="2" key="2">
    <citation type="journal article" date="2023" name="Plants (Basel)">
        <title>Annotation of the Turnera subulata (Passifloraceae) Draft Genome Reveals the S-Locus Evolved after the Divergence of Turneroideae from Passifloroideae in a Stepwise Manner.</title>
        <authorList>
            <person name="Henning P.M."/>
            <person name="Roalson E.H."/>
            <person name="Mir W."/>
            <person name="McCubbin A.G."/>
            <person name="Shore J.S."/>
        </authorList>
    </citation>
    <scope>NUCLEOTIDE SEQUENCE</scope>
    <source>
        <strain evidence="2">F60SS</strain>
    </source>
</reference>
<dbReference type="PROSITE" id="PS50181">
    <property type="entry name" value="FBOX"/>
    <property type="match status" value="1"/>
</dbReference>
<dbReference type="Pfam" id="PF23622">
    <property type="entry name" value="LRR_At1g61320_AtMIF1"/>
    <property type="match status" value="1"/>
</dbReference>
<dbReference type="CDD" id="cd22160">
    <property type="entry name" value="F-box_AtFBL13-like"/>
    <property type="match status" value="1"/>
</dbReference>
<evidence type="ECO:0000313" key="3">
    <source>
        <dbReference type="Proteomes" id="UP001141552"/>
    </source>
</evidence>
<dbReference type="InterPro" id="IPR053772">
    <property type="entry name" value="At1g61320/At1g61330-like"/>
</dbReference>
<accession>A0A9Q0FK53</accession>
<comment type="caution">
    <text evidence="2">The sequence shown here is derived from an EMBL/GenBank/DDBJ whole genome shotgun (WGS) entry which is preliminary data.</text>
</comment>
<gene>
    <name evidence="2" type="ORF">Tsubulata_044816</name>
</gene>
<dbReference type="Pfam" id="PF00646">
    <property type="entry name" value="F-box"/>
    <property type="match status" value="1"/>
</dbReference>
<dbReference type="InterPro" id="IPR032675">
    <property type="entry name" value="LRR_dom_sf"/>
</dbReference>
<keyword evidence="3" id="KW-1185">Reference proteome</keyword>
<feature type="domain" description="F-box" evidence="1">
    <location>
        <begin position="15"/>
        <end position="51"/>
    </location>
</feature>
<name>A0A9Q0FK53_9ROSI</name>
<proteinExistence type="predicted"/>
<dbReference type="InterPro" id="IPR036047">
    <property type="entry name" value="F-box-like_dom_sf"/>
</dbReference>
<evidence type="ECO:0000259" key="1">
    <source>
        <dbReference type="PROSITE" id="PS50181"/>
    </source>
</evidence>
<dbReference type="InterPro" id="IPR053781">
    <property type="entry name" value="F-box_AtFBL13-like"/>
</dbReference>
<dbReference type="AlphaFoldDB" id="A0A9Q0FK53"/>
<dbReference type="Proteomes" id="UP001141552">
    <property type="component" value="Unassembled WGS sequence"/>
</dbReference>
<evidence type="ECO:0000313" key="2">
    <source>
        <dbReference type="EMBL" id="KAJ4832224.1"/>
    </source>
</evidence>
<dbReference type="SMART" id="SM00256">
    <property type="entry name" value="FBOX"/>
    <property type="match status" value="1"/>
</dbReference>
<dbReference type="PANTHER" id="PTHR34145">
    <property type="entry name" value="OS02G0105600 PROTEIN"/>
    <property type="match status" value="1"/>
</dbReference>
<dbReference type="Gene3D" id="3.80.10.10">
    <property type="entry name" value="Ribonuclease Inhibitor"/>
    <property type="match status" value="1"/>
</dbReference>
<dbReference type="OrthoDB" id="1939276at2759"/>
<dbReference type="Gene3D" id="1.20.1280.50">
    <property type="match status" value="1"/>
</dbReference>